<feature type="region of interest" description="Disordered" evidence="1">
    <location>
        <begin position="227"/>
        <end position="265"/>
    </location>
</feature>
<reference evidence="2 3" key="1">
    <citation type="journal article" date="2011" name="PLoS Pathog.">
        <title>Endophytic Life Strategies Decoded by Genome and Transcriptome Analyses of the Mutualistic Root Symbiont Piriformospora indica.</title>
        <authorList>
            <person name="Zuccaro A."/>
            <person name="Lahrmann U."/>
            <person name="Guldener U."/>
            <person name="Langen G."/>
            <person name="Pfiffi S."/>
            <person name="Biedenkopf D."/>
            <person name="Wong P."/>
            <person name="Samans B."/>
            <person name="Grimm C."/>
            <person name="Basiewicz M."/>
            <person name="Murat C."/>
            <person name="Martin F."/>
            <person name="Kogel K.H."/>
        </authorList>
    </citation>
    <scope>NUCLEOTIDE SEQUENCE [LARGE SCALE GENOMIC DNA]</scope>
    <source>
        <strain evidence="2 3">DSM 11827</strain>
    </source>
</reference>
<feature type="region of interest" description="Disordered" evidence="1">
    <location>
        <begin position="1"/>
        <end position="85"/>
    </location>
</feature>
<evidence type="ECO:0000313" key="2">
    <source>
        <dbReference type="EMBL" id="CCA66845.1"/>
    </source>
</evidence>
<dbReference type="OrthoDB" id="3193954at2759"/>
<dbReference type="AlphaFoldDB" id="G4T683"/>
<feature type="compositionally biased region" description="Low complexity" evidence="1">
    <location>
        <begin position="179"/>
        <end position="215"/>
    </location>
</feature>
<comment type="caution">
    <text evidence="2">The sequence shown here is derived from an EMBL/GenBank/DDBJ whole genome shotgun (WGS) entry which is preliminary data.</text>
</comment>
<protein>
    <submittedName>
        <fullName evidence="2">Uncharacterized protein</fullName>
    </submittedName>
</protein>
<accession>G4T683</accession>
<dbReference type="InParanoid" id="G4T683"/>
<feature type="compositionally biased region" description="Polar residues" evidence="1">
    <location>
        <begin position="31"/>
        <end position="52"/>
    </location>
</feature>
<dbReference type="HOGENOM" id="CLU_1050177_0_0_1"/>
<organism evidence="2 3">
    <name type="scientific">Serendipita indica (strain DSM 11827)</name>
    <name type="common">Root endophyte fungus</name>
    <name type="synonym">Piriformospora indica</name>
    <dbReference type="NCBI Taxonomy" id="1109443"/>
    <lineage>
        <taxon>Eukaryota</taxon>
        <taxon>Fungi</taxon>
        <taxon>Dikarya</taxon>
        <taxon>Basidiomycota</taxon>
        <taxon>Agaricomycotina</taxon>
        <taxon>Agaricomycetes</taxon>
        <taxon>Sebacinales</taxon>
        <taxon>Serendipitaceae</taxon>
        <taxon>Serendipita</taxon>
    </lineage>
</organism>
<name>G4T683_SERID</name>
<sequence length="265" mass="29354">MASCTSLTSLHDESNGRRPSGSSLVARPARMSTSTRQKSVQQVLHSYRQDLQSAAPLRRNKQTTAPTSYPREQSNSSQPGRSNRDSLEMSLDAWNMDATKKTLQGRLFCTPINQTYLSLDRRSVRKRESHIHHYTVSVPYNAGANALESPTTRHNGEAVTPFVLPPSSNATVTPTKAAPPSFFSSMFSNGSSTGSPRPQAAPRTPSSTSPARPSTVRRIARTLLEWNLGPQTDLSRWQRDSPRATRDTNKNQDEIMEDNTMRSPD</sequence>
<dbReference type="EMBL" id="CAFZ01000006">
    <property type="protein sequence ID" value="CCA66845.1"/>
    <property type="molecule type" value="Genomic_DNA"/>
</dbReference>
<gene>
    <name evidence="2" type="ORF">PIIN_00607</name>
</gene>
<evidence type="ECO:0000256" key="1">
    <source>
        <dbReference type="SAM" id="MobiDB-lite"/>
    </source>
</evidence>
<evidence type="ECO:0000313" key="3">
    <source>
        <dbReference type="Proteomes" id="UP000007148"/>
    </source>
</evidence>
<keyword evidence="3" id="KW-1185">Reference proteome</keyword>
<feature type="compositionally biased region" description="Basic and acidic residues" evidence="1">
    <location>
        <begin position="236"/>
        <end position="253"/>
    </location>
</feature>
<dbReference type="Proteomes" id="UP000007148">
    <property type="component" value="Unassembled WGS sequence"/>
</dbReference>
<feature type="compositionally biased region" description="Polar residues" evidence="1">
    <location>
        <begin position="62"/>
        <end position="81"/>
    </location>
</feature>
<proteinExistence type="predicted"/>
<feature type="region of interest" description="Disordered" evidence="1">
    <location>
        <begin position="149"/>
        <end position="215"/>
    </location>
</feature>